<feature type="transmembrane region" description="Helical" evidence="11">
    <location>
        <begin position="29"/>
        <end position="54"/>
    </location>
</feature>
<gene>
    <name evidence="13" type="ORF">GIL414_LOCUS16509</name>
</gene>
<evidence type="ECO:0000256" key="5">
    <source>
        <dbReference type="ARBA" id="ARBA00023040"/>
    </source>
</evidence>
<evidence type="ECO:0000256" key="8">
    <source>
        <dbReference type="ARBA" id="ARBA00023170"/>
    </source>
</evidence>
<evidence type="ECO:0000313" key="14">
    <source>
        <dbReference type="Proteomes" id="UP000681720"/>
    </source>
</evidence>
<evidence type="ECO:0000256" key="2">
    <source>
        <dbReference type="ARBA" id="ARBA00022475"/>
    </source>
</evidence>
<evidence type="ECO:0000256" key="1">
    <source>
        <dbReference type="ARBA" id="ARBA00004651"/>
    </source>
</evidence>
<dbReference type="PRINTS" id="PR00237">
    <property type="entry name" value="GPCRRHODOPSN"/>
</dbReference>
<feature type="transmembrane region" description="Helical" evidence="11">
    <location>
        <begin position="66"/>
        <end position="91"/>
    </location>
</feature>
<dbReference type="Proteomes" id="UP000681720">
    <property type="component" value="Unassembled WGS sequence"/>
</dbReference>
<keyword evidence="3 11" id="KW-0812">Transmembrane</keyword>
<protein>
    <recommendedName>
        <fullName evidence="12">G-protein coupled receptors family 1 profile domain-containing protein</fullName>
    </recommendedName>
</protein>
<keyword evidence="2" id="KW-1003">Cell membrane</keyword>
<evidence type="ECO:0000313" key="13">
    <source>
        <dbReference type="EMBL" id="CAF4089211.1"/>
    </source>
</evidence>
<evidence type="ECO:0000256" key="7">
    <source>
        <dbReference type="ARBA" id="ARBA00023157"/>
    </source>
</evidence>
<evidence type="ECO:0000256" key="9">
    <source>
        <dbReference type="ARBA" id="ARBA00023180"/>
    </source>
</evidence>
<dbReference type="Pfam" id="PF00001">
    <property type="entry name" value="7tm_1"/>
    <property type="match status" value="1"/>
</dbReference>
<dbReference type="AlphaFoldDB" id="A0A8S2QEA3"/>
<accession>A0A8S2QEA3</accession>
<proteinExistence type="predicted"/>
<evidence type="ECO:0000259" key="12">
    <source>
        <dbReference type="PROSITE" id="PS50262"/>
    </source>
</evidence>
<dbReference type="InterPro" id="IPR000276">
    <property type="entry name" value="GPCR_Rhodpsn"/>
</dbReference>
<dbReference type="GO" id="GO:0005886">
    <property type="term" value="C:plasma membrane"/>
    <property type="evidence" value="ECO:0007669"/>
    <property type="project" value="UniProtKB-SubCell"/>
</dbReference>
<dbReference type="SUPFAM" id="SSF81321">
    <property type="entry name" value="Family A G protein-coupled receptor-like"/>
    <property type="match status" value="1"/>
</dbReference>
<comment type="subcellular location">
    <subcellularLocation>
        <location evidence="1">Cell membrane</location>
        <topology evidence="1">Multi-pass membrane protein</topology>
    </subcellularLocation>
</comment>
<reference evidence="13" key="1">
    <citation type="submission" date="2021-02" db="EMBL/GenBank/DDBJ databases">
        <authorList>
            <person name="Nowell W R."/>
        </authorList>
    </citation>
    <scope>NUCLEOTIDE SEQUENCE</scope>
</reference>
<keyword evidence="5" id="KW-0297">G-protein coupled receptor</keyword>
<dbReference type="GO" id="GO:0004930">
    <property type="term" value="F:G protein-coupled receptor activity"/>
    <property type="evidence" value="ECO:0007669"/>
    <property type="project" value="UniProtKB-KW"/>
</dbReference>
<dbReference type="InterPro" id="IPR017452">
    <property type="entry name" value="GPCR_Rhodpsn_7TM"/>
</dbReference>
<name>A0A8S2QEA3_9BILA</name>
<dbReference type="PANTHER" id="PTHR45695:SF23">
    <property type="entry name" value="GALANIN-LIKE G-PROTEIN COUPLED RECEPTOR NPR-9"/>
    <property type="match status" value="1"/>
</dbReference>
<keyword evidence="9" id="KW-0325">Glycoprotein</keyword>
<evidence type="ECO:0000256" key="10">
    <source>
        <dbReference type="ARBA" id="ARBA00023224"/>
    </source>
</evidence>
<dbReference type="PROSITE" id="PS50262">
    <property type="entry name" value="G_PROTEIN_RECEP_F1_2"/>
    <property type="match status" value="1"/>
</dbReference>
<keyword evidence="10" id="KW-0807">Transducer</keyword>
<dbReference type="EMBL" id="CAJOBJ010007560">
    <property type="protein sequence ID" value="CAF4089211.1"/>
    <property type="molecule type" value="Genomic_DNA"/>
</dbReference>
<keyword evidence="7" id="KW-1015">Disulfide bond</keyword>
<evidence type="ECO:0000256" key="6">
    <source>
        <dbReference type="ARBA" id="ARBA00023136"/>
    </source>
</evidence>
<organism evidence="13 14">
    <name type="scientific">Rotaria magnacalcarata</name>
    <dbReference type="NCBI Taxonomy" id="392030"/>
    <lineage>
        <taxon>Eukaryota</taxon>
        <taxon>Metazoa</taxon>
        <taxon>Spiralia</taxon>
        <taxon>Gnathifera</taxon>
        <taxon>Rotifera</taxon>
        <taxon>Eurotatoria</taxon>
        <taxon>Bdelloidea</taxon>
        <taxon>Philodinida</taxon>
        <taxon>Philodinidae</taxon>
        <taxon>Rotaria</taxon>
    </lineage>
</organism>
<evidence type="ECO:0000256" key="11">
    <source>
        <dbReference type="SAM" id="Phobius"/>
    </source>
</evidence>
<feature type="non-terminal residue" evidence="13">
    <location>
        <position position="1"/>
    </location>
</feature>
<dbReference type="PANTHER" id="PTHR45695">
    <property type="entry name" value="LEUCOKININ RECEPTOR-RELATED"/>
    <property type="match status" value="1"/>
</dbReference>
<evidence type="ECO:0000256" key="4">
    <source>
        <dbReference type="ARBA" id="ARBA00022989"/>
    </source>
</evidence>
<feature type="domain" description="G-protein coupled receptors family 1 profile" evidence="12">
    <location>
        <begin position="45"/>
        <end position="93"/>
    </location>
</feature>
<dbReference type="Gene3D" id="1.20.1070.10">
    <property type="entry name" value="Rhodopsin 7-helix transmembrane proteins"/>
    <property type="match status" value="1"/>
</dbReference>
<comment type="caution">
    <text evidence="13">The sequence shown here is derived from an EMBL/GenBank/DDBJ whole genome shotgun (WGS) entry which is preliminary data.</text>
</comment>
<sequence length="93" mass="10354">MNSYTIIASNQSDNNWEDNDNGPSLFTRIAFACAWVFIAVSGIIGNSLVIFVAVRFQKLNNVTNCFIVNLAITDIVFLAFCMPLLVVQYTLDI</sequence>
<evidence type="ECO:0000256" key="3">
    <source>
        <dbReference type="ARBA" id="ARBA00022692"/>
    </source>
</evidence>
<keyword evidence="4 11" id="KW-1133">Transmembrane helix</keyword>
<keyword evidence="6 11" id="KW-0472">Membrane</keyword>
<keyword evidence="8" id="KW-0675">Receptor</keyword>